<keyword evidence="2" id="KW-1185">Reference proteome</keyword>
<gene>
    <name evidence="1" type="ORF">SAMN04488568_10857</name>
</gene>
<protein>
    <submittedName>
        <fullName evidence="1">Uncharacterized protein</fullName>
    </submittedName>
</protein>
<dbReference type="Proteomes" id="UP000199759">
    <property type="component" value="Unassembled WGS sequence"/>
</dbReference>
<evidence type="ECO:0000313" key="1">
    <source>
        <dbReference type="EMBL" id="SDM28657.1"/>
    </source>
</evidence>
<reference evidence="1 2" key="1">
    <citation type="submission" date="2016-10" db="EMBL/GenBank/DDBJ databases">
        <authorList>
            <person name="de Groot N.N."/>
        </authorList>
    </citation>
    <scope>NUCLEOTIDE SEQUENCE [LARGE SCALE GENOMIC DNA]</scope>
    <source>
        <strain evidence="1 2">DSM 16077</strain>
    </source>
</reference>
<sequence>MQVSKFESIQKAILDGDPQGMGRSLEFERSALDVARVKLELLDHHAYEDLRRLREDRSRCAHPSHRADDLIYRPTGELARLHIVNVILHMLSQAPSRGRALRDRLIGVIRDDGFPTDVEGARGYLELHGYVRPREPLVRALVDAVQFGLVDSEHPLYRLTKAISALQAVYQMNIELSEPRIRENMRKIRGRVAEVDAVLLIPLATALPPVREEINEATARKIVASLMKYSKPKKHDLLAQAFEIPILRERIAPNLGQVTDADLGIAAALAQSKPLVDHAVQRFAKARSWIDANSKFETLILPLLGVLEFEHIEIIVRAAGDGSADLLGSHGFHRFLSEIYAEESKFERARLDKLLTECELERKIPKVEEVELASTEDDEIPF</sequence>
<accession>A0A1G9S043</accession>
<proteinExistence type="predicted"/>
<evidence type="ECO:0000313" key="2">
    <source>
        <dbReference type="Proteomes" id="UP000199759"/>
    </source>
</evidence>
<dbReference type="EMBL" id="FNHG01000008">
    <property type="protein sequence ID" value="SDM28657.1"/>
    <property type="molecule type" value="Genomic_DNA"/>
</dbReference>
<name>A0A1G9S043_9PROT</name>
<dbReference type="AlphaFoldDB" id="A0A1G9S043"/>
<organism evidence="1 2">
    <name type="scientific">Maricaulis salignorans</name>
    <dbReference type="NCBI Taxonomy" id="144026"/>
    <lineage>
        <taxon>Bacteria</taxon>
        <taxon>Pseudomonadati</taxon>
        <taxon>Pseudomonadota</taxon>
        <taxon>Alphaproteobacteria</taxon>
        <taxon>Maricaulales</taxon>
        <taxon>Maricaulaceae</taxon>
        <taxon>Maricaulis</taxon>
    </lineage>
</organism>